<keyword evidence="2" id="KW-1185">Reference proteome</keyword>
<accession>A0A3P7JMK8</accession>
<name>A0A3P7JMK8_STRVU</name>
<dbReference type="AlphaFoldDB" id="A0A3P7JMK8"/>
<sequence length="97" mass="10774">MELFRALSEKGVKFGVGGDCPDVAVAEHQTISMASRGRIILRRNQPDGGASGMAYSYWASGELETNSFSTWETLLEDEPQLTSQCDTQSQRRATMRR</sequence>
<dbReference type="EMBL" id="UYYB01106589">
    <property type="protein sequence ID" value="VDM79854.1"/>
    <property type="molecule type" value="Genomic_DNA"/>
</dbReference>
<evidence type="ECO:0000313" key="1">
    <source>
        <dbReference type="EMBL" id="VDM79854.1"/>
    </source>
</evidence>
<gene>
    <name evidence="1" type="ORF">SVUK_LOCUS14852</name>
</gene>
<organism evidence="1 2">
    <name type="scientific">Strongylus vulgaris</name>
    <name type="common">Blood worm</name>
    <dbReference type="NCBI Taxonomy" id="40348"/>
    <lineage>
        <taxon>Eukaryota</taxon>
        <taxon>Metazoa</taxon>
        <taxon>Ecdysozoa</taxon>
        <taxon>Nematoda</taxon>
        <taxon>Chromadorea</taxon>
        <taxon>Rhabditida</taxon>
        <taxon>Rhabditina</taxon>
        <taxon>Rhabditomorpha</taxon>
        <taxon>Strongyloidea</taxon>
        <taxon>Strongylidae</taxon>
        <taxon>Strongylus</taxon>
    </lineage>
</organism>
<dbReference type="Proteomes" id="UP000270094">
    <property type="component" value="Unassembled WGS sequence"/>
</dbReference>
<proteinExistence type="predicted"/>
<reference evidence="1 2" key="1">
    <citation type="submission" date="2018-11" db="EMBL/GenBank/DDBJ databases">
        <authorList>
            <consortium name="Pathogen Informatics"/>
        </authorList>
    </citation>
    <scope>NUCLEOTIDE SEQUENCE [LARGE SCALE GENOMIC DNA]</scope>
</reference>
<protein>
    <submittedName>
        <fullName evidence="1">Uncharacterized protein</fullName>
    </submittedName>
</protein>
<evidence type="ECO:0000313" key="2">
    <source>
        <dbReference type="Proteomes" id="UP000270094"/>
    </source>
</evidence>